<sequence length="193" mass="21360">MVLVGIYFLSTNTWQGDADVSAEVPRVLVVVPRSSRQGRGQLGVIYSVSALQLDQIRNNAPTGSGRPIDLDIEGDDRNTETRNQSHGKIKTEFMVIDTPSPYNIILGRPWLHTMGAVSSTLHQLLWFSTEHGIEEVRGDQLQAENCSMAAMKSTCSIREPEKAEIENEDIEVLDDVGKEPAEKSEEALNKILV</sequence>
<protein>
    <submittedName>
        <fullName evidence="2">Uncharacterized protein</fullName>
    </submittedName>
</protein>
<accession>A0A7J7FY43</accession>
<evidence type="ECO:0000256" key="1">
    <source>
        <dbReference type="SAM" id="MobiDB-lite"/>
    </source>
</evidence>
<dbReference type="EMBL" id="JACBKZ010000014">
    <property type="protein sequence ID" value="KAF5931916.1"/>
    <property type="molecule type" value="Genomic_DNA"/>
</dbReference>
<feature type="region of interest" description="Disordered" evidence="1">
    <location>
        <begin position="59"/>
        <end position="85"/>
    </location>
</feature>
<comment type="caution">
    <text evidence="2">The sequence shown here is derived from an EMBL/GenBank/DDBJ whole genome shotgun (WGS) entry which is preliminary data.</text>
</comment>
<organism evidence="2 3">
    <name type="scientific">Camellia sinensis</name>
    <name type="common">Tea plant</name>
    <name type="synonym">Thea sinensis</name>
    <dbReference type="NCBI Taxonomy" id="4442"/>
    <lineage>
        <taxon>Eukaryota</taxon>
        <taxon>Viridiplantae</taxon>
        <taxon>Streptophyta</taxon>
        <taxon>Embryophyta</taxon>
        <taxon>Tracheophyta</taxon>
        <taxon>Spermatophyta</taxon>
        <taxon>Magnoliopsida</taxon>
        <taxon>eudicotyledons</taxon>
        <taxon>Gunneridae</taxon>
        <taxon>Pentapetalae</taxon>
        <taxon>asterids</taxon>
        <taxon>Ericales</taxon>
        <taxon>Theaceae</taxon>
        <taxon>Camellia</taxon>
    </lineage>
</organism>
<dbReference type="PANTHER" id="PTHR33240:SF15">
    <property type="entry name" value="GAG-PRO-LIKE PROTEIN"/>
    <property type="match status" value="1"/>
</dbReference>
<dbReference type="Proteomes" id="UP000593564">
    <property type="component" value="Unassembled WGS sequence"/>
</dbReference>
<gene>
    <name evidence="2" type="ORF">HYC85_028087</name>
</gene>
<evidence type="ECO:0000313" key="2">
    <source>
        <dbReference type="EMBL" id="KAF5931916.1"/>
    </source>
</evidence>
<proteinExistence type="predicted"/>
<name>A0A7J7FY43_CAMSI</name>
<reference evidence="2 3" key="2">
    <citation type="submission" date="2020-07" db="EMBL/GenBank/DDBJ databases">
        <title>Genome assembly of wild tea tree DASZ reveals pedigree and selection history of tea varieties.</title>
        <authorList>
            <person name="Zhang W."/>
        </authorList>
    </citation>
    <scope>NUCLEOTIDE SEQUENCE [LARGE SCALE GENOMIC DNA]</scope>
    <source>
        <strain evidence="3">cv. G240</strain>
        <tissue evidence="2">Leaf</tissue>
    </source>
</reference>
<dbReference type="PANTHER" id="PTHR33240">
    <property type="entry name" value="OS08G0508500 PROTEIN"/>
    <property type="match status" value="1"/>
</dbReference>
<evidence type="ECO:0000313" key="3">
    <source>
        <dbReference type="Proteomes" id="UP000593564"/>
    </source>
</evidence>
<keyword evidence="3" id="KW-1185">Reference proteome</keyword>
<dbReference type="AlphaFoldDB" id="A0A7J7FY43"/>
<reference evidence="3" key="1">
    <citation type="journal article" date="2020" name="Nat. Commun.">
        <title>Genome assembly of wild tea tree DASZ reveals pedigree and selection history of tea varieties.</title>
        <authorList>
            <person name="Zhang W."/>
            <person name="Zhang Y."/>
            <person name="Qiu H."/>
            <person name="Guo Y."/>
            <person name="Wan H."/>
            <person name="Zhang X."/>
            <person name="Scossa F."/>
            <person name="Alseekh S."/>
            <person name="Zhang Q."/>
            <person name="Wang P."/>
            <person name="Xu L."/>
            <person name="Schmidt M.H."/>
            <person name="Jia X."/>
            <person name="Li D."/>
            <person name="Zhu A."/>
            <person name="Guo F."/>
            <person name="Chen W."/>
            <person name="Ni D."/>
            <person name="Usadel B."/>
            <person name="Fernie A.R."/>
            <person name="Wen W."/>
        </authorList>
    </citation>
    <scope>NUCLEOTIDE SEQUENCE [LARGE SCALE GENOMIC DNA]</scope>
    <source>
        <strain evidence="3">cv. G240</strain>
    </source>
</reference>